<feature type="chain" id="PRO_5016327799" evidence="1">
    <location>
        <begin position="23"/>
        <end position="54"/>
    </location>
</feature>
<keyword evidence="1" id="KW-0732">Signal</keyword>
<gene>
    <name evidence="2" type="ORF">MORIYA_2052</name>
</gene>
<dbReference type="KEGG" id="mya:MORIYA_2052"/>
<protein>
    <submittedName>
        <fullName evidence="2">Uncharacterized protein</fullName>
    </submittedName>
</protein>
<reference evidence="3" key="1">
    <citation type="submission" date="2018-05" db="EMBL/GenBank/DDBJ databases">
        <authorList>
            <person name="Cea G.-C."/>
            <person name="William W."/>
        </authorList>
    </citation>
    <scope>NUCLEOTIDE SEQUENCE [LARGE SCALE GENOMIC DNA]</scope>
    <source>
        <strain evidence="3">DB21MT 5</strain>
    </source>
</reference>
<dbReference type="EMBL" id="LS483250">
    <property type="protein sequence ID" value="SQD78530.1"/>
    <property type="molecule type" value="Genomic_DNA"/>
</dbReference>
<accession>A0A330LNR7</accession>
<evidence type="ECO:0000313" key="3">
    <source>
        <dbReference type="Proteomes" id="UP000250163"/>
    </source>
</evidence>
<evidence type="ECO:0000256" key="1">
    <source>
        <dbReference type="SAM" id="SignalP"/>
    </source>
</evidence>
<dbReference type="AlphaFoldDB" id="A0A330LNR7"/>
<evidence type="ECO:0000313" key="2">
    <source>
        <dbReference type="EMBL" id="SQD78530.1"/>
    </source>
</evidence>
<name>A0A330LNR7_9GAMM</name>
<proteinExistence type="predicted"/>
<sequence length="54" mass="5933">MRCILPVCAVLIYAFRVSIVNGADVNAKSCGGYCEKWYCKELFDVSSLAISVLL</sequence>
<dbReference type="Proteomes" id="UP000250163">
    <property type="component" value="Chromosome MORIYA"/>
</dbReference>
<keyword evidence="3" id="KW-1185">Reference proteome</keyword>
<organism evidence="2 3">
    <name type="scientific">Moritella yayanosii</name>
    <dbReference type="NCBI Taxonomy" id="69539"/>
    <lineage>
        <taxon>Bacteria</taxon>
        <taxon>Pseudomonadati</taxon>
        <taxon>Pseudomonadota</taxon>
        <taxon>Gammaproteobacteria</taxon>
        <taxon>Alteromonadales</taxon>
        <taxon>Moritellaceae</taxon>
        <taxon>Moritella</taxon>
    </lineage>
</organism>
<feature type="signal peptide" evidence="1">
    <location>
        <begin position="1"/>
        <end position="22"/>
    </location>
</feature>